<dbReference type="KEGG" id="rama:IDM48_05210"/>
<dbReference type="SUPFAM" id="SSF63829">
    <property type="entry name" value="Calcium-dependent phosphotriesterase"/>
    <property type="match status" value="1"/>
</dbReference>
<reference evidence="2 3" key="1">
    <citation type="submission" date="2020-09" db="EMBL/GenBank/DDBJ databases">
        <title>Investigation of environmental microbe.</title>
        <authorList>
            <person name="Ou Y."/>
            <person name="Kang Q."/>
        </authorList>
    </citation>
    <scope>NUCLEOTIDE SEQUENCE [LARGE SCALE GENOMIC DNA]</scope>
    <source>
        <strain evidence="2 3">KJZ-9</strain>
    </source>
</reference>
<dbReference type="PROSITE" id="PS51318">
    <property type="entry name" value="TAT"/>
    <property type="match status" value="1"/>
</dbReference>
<accession>A0A7H2BM94</accession>
<proteinExistence type="predicted"/>
<dbReference type="InterPro" id="IPR006311">
    <property type="entry name" value="TAT_signal"/>
</dbReference>
<keyword evidence="3" id="KW-1185">Reference proteome</keyword>
<dbReference type="Proteomes" id="UP000516421">
    <property type="component" value="Chromosome"/>
</dbReference>
<dbReference type="RefSeq" id="WP_190618418.1">
    <property type="nucleotide sequence ID" value="NZ_CP061538.1"/>
</dbReference>
<dbReference type="Pfam" id="PF05787">
    <property type="entry name" value="PhoX"/>
    <property type="match status" value="1"/>
</dbReference>
<protein>
    <submittedName>
        <fullName evidence="2">PhoX family phosphatase</fullName>
    </submittedName>
</protein>
<feature type="compositionally biased region" description="Polar residues" evidence="1">
    <location>
        <begin position="523"/>
        <end position="532"/>
    </location>
</feature>
<evidence type="ECO:0000313" key="2">
    <source>
        <dbReference type="EMBL" id="QNV40790.1"/>
    </source>
</evidence>
<dbReference type="AlphaFoldDB" id="A0A7H2BM94"/>
<dbReference type="InterPro" id="IPR008557">
    <property type="entry name" value="PhoX"/>
</dbReference>
<dbReference type="PANTHER" id="PTHR35399:SF2">
    <property type="entry name" value="DUF839 DOMAIN-CONTAINING PROTEIN"/>
    <property type="match status" value="1"/>
</dbReference>
<dbReference type="PANTHER" id="PTHR35399">
    <property type="entry name" value="SLR8030 PROTEIN"/>
    <property type="match status" value="1"/>
</dbReference>
<evidence type="ECO:0000313" key="3">
    <source>
        <dbReference type="Proteomes" id="UP000516421"/>
    </source>
</evidence>
<feature type="region of interest" description="Disordered" evidence="1">
    <location>
        <begin position="510"/>
        <end position="537"/>
    </location>
</feature>
<gene>
    <name evidence="2" type="ORF">IDM48_05210</name>
</gene>
<name>A0A7H2BM94_9MICC</name>
<evidence type="ECO:0000256" key="1">
    <source>
        <dbReference type="SAM" id="MobiDB-lite"/>
    </source>
</evidence>
<sequence>MTEKTPLTTPTRRYLPMWSHVKGKRSAVTCALKCNNACLEPDANCSDNHYFKDIVEAAISRRSALGLAGAAVVVGAAASNAPSAQALPIQAQGKALGHAKKAQSSFSFNPIAPVPADVDDLTVPEGFEWAPIIRWGDPLFKNSPQFDIDHQTAEAQALQFGYNNDYLTIIPNPNNPKRGVLVCNHEYVNENLMFSEKDWAADKGELRRVAMAAQGLSVVELKRKAVGSPWEYIVGGKRNRRITTSTPFSITGPARGSKLLKTAADPTGSVVLGTNNNCSGGLTPWGTVLSGEENFDSYFVGKDTAEFKRYTIKNKPSVHGWEDVEPRWNANNPGYENESNRFGYIVELDPEDPTAPPRKHTALGRFKHEGANIHVDPKTGEVAAYMGDDTRFEYMYKFVARDRYIEGNRKHNMRLLENGSLYVARFTGDSPAAEIDGSGKLPSDGAFDGTGQWIQLTDGNKSLVPGMSIDEVLVYTRIAADKMNPTKMDRPEDVEPSPFTGKIYAALTNNTDRGTVKDGKQLESATEPNPRNNNRDGHIIEITEDRNRVSSKTFTWDLLLVCGDPAVNEATYFAGFDPTEVSPISCPDNVAFDSQGNLWISTDGQPGTIQFNDGLFRVGLEGAERGHVEQFLAVPQDAETCGPVIHDQENMVYVAVQHPGEDGSFEEPRSYFPDYANSSVGSRPSAVAKAHGTVAQPRPSVVQVYLTKNK</sequence>
<dbReference type="EMBL" id="CP061538">
    <property type="protein sequence ID" value="QNV40790.1"/>
    <property type="molecule type" value="Genomic_DNA"/>
</dbReference>
<organism evidence="2 3">
    <name type="scientific">Rothia amarae</name>
    <dbReference type="NCBI Taxonomy" id="169480"/>
    <lineage>
        <taxon>Bacteria</taxon>
        <taxon>Bacillati</taxon>
        <taxon>Actinomycetota</taxon>
        <taxon>Actinomycetes</taxon>
        <taxon>Micrococcales</taxon>
        <taxon>Micrococcaceae</taxon>
        <taxon>Rothia</taxon>
    </lineage>
</organism>